<dbReference type="InterPro" id="IPR010982">
    <property type="entry name" value="Lambda_DNA-bd_dom_sf"/>
</dbReference>
<name>A0ABZ0RH87_9BACT</name>
<evidence type="ECO:0000313" key="3">
    <source>
        <dbReference type="EMBL" id="WPJ94390.1"/>
    </source>
</evidence>
<dbReference type="Gene3D" id="1.10.260.40">
    <property type="entry name" value="lambda repressor-like DNA-binding domains"/>
    <property type="match status" value="1"/>
</dbReference>
<dbReference type="RefSeq" id="WP_319831323.1">
    <property type="nucleotide sequence ID" value="NZ_CP138858.1"/>
</dbReference>
<keyword evidence="4" id="KW-1185">Reference proteome</keyword>
<accession>A0ABZ0RH87</accession>
<dbReference type="SUPFAM" id="SSF47413">
    <property type="entry name" value="lambda repressor-like DNA-binding domains"/>
    <property type="match status" value="1"/>
</dbReference>
<dbReference type="PROSITE" id="PS00716">
    <property type="entry name" value="SIGMA70_2"/>
    <property type="match status" value="1"/>
</dbReference>
<keyword evidence="1" id="KW-0238">DNA-binding</keyword>
<dbReference type="InterPro" id="IPR001387">
    <property type="entry name" value="Cro/C1-type_HTH"/>
</dbReference>
<proteinExistence type="predicted"/>
<dbReference type="EMBL" id="CP138858">
    <property type="protein sequence ID" value="WPJ94390.1"/>
    <property type="molecule type" value="Genomic_DNA"/>
</dbReference>
<gene>
    <name evidence="3" type="ORF">SH580_13200</name>
</gene>
<dbReference type="PANTHER" id="PTHR46797:SF1">
    <property type="entry name" value="METHYLPHOSPHONATE SYNTHASE"/>
    <property type="match status" value="1"/>
</dbReference>
<dbReference type="PANTHER" id="PTHR46797">
    <property type="entry name" value="HTH-TYPE TRANSCRIPTIONAL REGULATOR"/>
    <property type="match status" value="1"/>
</dbReference>
<dbReference type="Proteomes" id="UP001324993">
    <property type="component" value="Chromosome"/>
</dbReference>
<evidence type="ECO:0000256" key="1">
    <source>
        <dbReference type="ARBA" id="ARBA00023125"/>
    </source>
</evidence>
<feature type="domain" description="HTH cro/C1-type" evidence="2">
    <location>
        <begin position="12"/>
        <end position="66"/>
    </location>
</feature>
<dbReference type="SMART" id="SM00530">
    <property type="entry name" value="HTH_XRE"/>
    <property type="match status" value="1"/>
</dbReference>
<dbReference type="Pfam" id="PF01381">
    <property type="entry name" value="HTH_3"/>
    <property type="match status" value="1"/>
</dbReference>
<dbReference type="InterPro" id="IPR000943">
    <property type="entry name" value="RNA_pol_sigma70"/>
</dbReference>
<organism evidence="3 4">
    <name type="scientific">Coraliomargarita algicola</name>
    <dbReference type="NCBI Taxonomy" id="3092156"/>
    <lineage>
        <taxon>Bacteria</taxon>
        <taxon>Pseudomonadati</taxon>
        <taxon>Verrucomicrobiota</taxon>
        <taxon>Opitutia</taxon>
        <taxon>Puniceicoccales</taxon>
        <taxon>Coraliomargaritaceae</taxon>
        <taxon>Coraliomargarita</taxon>
    </lineage>
</organism>
<protein>
    <submittedName>
        <fullName evidence="3">Helix-turn-helix transcriptional regulator</fullName>
    </submittedName>
</protein>
<evidence type="ECO:0000313" key="4">
    <source>
        <dbReference type="Proteomes" id="UP001324993"/>
    </source>
</evidence>
<dbReference type="InterPro" id="IPR050807">
    <property type="entry name" value="TransReg_Diox_bact_type"/>
</dbReference>
<dbReference type="PROSITE" id="PS50943">
    <property type="entry name" value="HTH_CROC1"/>
    <property type="match status" value="1"/>
</dbReference>
<evidence type="ECO:0000259" key="2">
    <source>
        <dbReference type="PROSITE" id="PS50943"/>
    </source>
</evidence>
<dbReference type="CDD" id="cd00093">
    <property type="entry name" value="HTH_XRE"/>
    <property type="match status" value="1"/>
</dbReference>
<reference evidence="3 4" key="1">
    <citation type="submission" date="2023-11" db="EMBL/GenBank/DDBJ databases">
        <title>Coraliomargarita sp. nov., isolated from marine algae.</title>
        <authorList>
            <person name="Lee J.K."/>
            <person name="Baek J.H."/>
            <person name="Kim J.M."/>
            <person name="Choi D.G."/>
            <person name="Jeon C.O."/>
        </authorList>
    </citation>
    <scope>NUCLEOTIDE SEQUENCE [LARGE SCALE GENOMIC DNA]</scope>
    <source>
        <strain evidence="3 4">J2-16</strain>
    </source>
</reference>
<sequence>MNSVERVAKRTRELRVKHGLTQEELAGLADMSEKFLQQIESRRKKEIWVSTVERIAAAFSLDLHEFFAPEVPDESTPAKKVISSRVHRK</sequence>